<evidence type="ECO:0000313" key="1">
    <source>
        <dbReference type="EMBL" id="SFM63837.1"/>
    </source>
</evidence>
<evidence type="ECO:0000313" key="2">
    <source>
        <dbReference type="Proteomes" id="UP000182961"/>
    </source>
</evidence>
<reference evidence="2" key="1">
    <citation type="submission" date="2016-10" db="EMBL/GenBank/DDBJ databases">
        <authorList>
            <person name="Varghese N."/>
            <person name="Submissions S."/>
        </authorList>
    </citation>
    <scope>NUCLEOTIDE SEQUENCE [LARGE SCALE GENOMIC DNA]</scope>
    <source>
        <strain evidence="2">DSM 4002</strain>
    </source>
</reference>
<evidence type="ECO:0008006" key="3">
    <source>
        <dbReference type="Google" id="ProtNLM"/>
    </source>
</evidence>
<name>A0A1I4SHA3_9FLAO</name>
<dbReference type="Proteomes" id="UP000182961">
    <property type="component" value="Unassembled WGS sequence"/>
</dbReference>
<dbReference type="STRING" id="29536.FLB_02010"/>
<organism evidence="1 2">
    <name type="scientific">Flavobacterium succinicans</name>
    <dbReference type="NCBI Taxonomy" id="29536"/>
    <lineage>
        <taxon>Bacteria</taxon>
        <taxon>Pseudomonadati</taxon>
        <taxon>Bacteroidota</taxon>
        <taxon>Flavobacteriia</taxon>
        <taxon>Flavobacteriales</taxon>
        <taxon>Flavobacteriaceae</taxon>
        <taxon>Flavobacterium</taxon>
    </lineage>
</organism>
<accession>A0A1I4SHA3</accession>
<proteinExistence type="predicted"/>
<dbReference type="EMBL" id="FOUT01000001">
    <property type="protein sequence ID" value="SFM63837.1"/>
    <property type="molecule type" value="Genomic_DNA"/>
</dbReference>
<dbReference type="AlphaFoldDB" id="A0A1I4SHA3"/>
<sequence length="467" mass="54354">MTTKPKIFILLPDGIGLRNFAYSEFHTIGEKENFDLVFWNNTPFDLTTLGFAEIKIGNSKSHPLTETYKNARKQIELNLNIRRTKDRVYDTYRFPFSYDTVKKTVKSSVTQFMIFTHSSSFGLTRIRRKIKNKERKTLYYHQCLETLQKERPALVFCTNQRPMTAIAPLLAAQELGIPTATFIFSWDNLPKATMVVETDYYFVWSDLMKKELLLYYPYIKASQVFITGTPQFEAHFDQSKILSREDFCKQHHLDFDKKYICYSGDDVTTCPDDPKYLEDVAIAVRELNQKGHALGIVFRRCPVDFSTRYDQVLEDYKDVITPIAPLWERIGEGWNTILPTPDDIALQNTTIEHTEMVVNLGSSMVFDYVAHHKPCAFINYDVAQKKLRNWSVKKIYHYVHFRSMPNKEAVLWINSPNEISAIIEKGITTPSSVIENAQKWFEVINQQPPQEASQRIWKAIKTIISKE</sequence>
<keyword evidence="2" id="KW-1185">Reference proteome</keyword>
<dbReference type="RefSeq" id="WP_024981593.1">
    <property type="nucleotide sequence ID" value="NZ_CBCRUM010000007.1"/>
</dbReference>
<dbReference type="eggNOG" id="COG1887">
    <property type="taxonomic scope" value="Bacteria"/>
</dbReference>
<dbReference type="SUPFAM" id="SSF53756">
    <property type="entry name" value="UDP-Glycosyltransferase/glycogen phosphorylase"/>
    <property type="match status" value="1"/>
</dbReference>
<gene>
    <name evidence="1" type="ORF">SAMN05444143_101829</name>
</gene>
<protein>
    <recommendedName>
        <fullName evidence="3">UDP-glycosyltransferase</fullName>
    </recommendedName>
</protein>